<dbReference type="UniPathway" id="UPA00252"/>
<dbReference type="RefSeq" id="WP_109348446.1">
    <property type="nucleotide sequence ID" value="NZ_BJUE01000037.1"/>
</dbReference>
<protein>
    <recommendedName>
        <fullName evidence="6 11">Coproporphyrinogen III oxidase</fullName>
        <ecNumber evidence="5 11">1.3.3.15</ecNumber>
    </recommendedName>
</protein>
<dbReference type="PANTHER" id="PTHR42923:SF3">
    <property type="entry name" value="PROTOPORPHYRINOGEN OXIDASE"/>
    <property type="match status" value="1"/>
</dbReference>
<dbReference type="NCBIfam" id="TIGR00562">
    <property type="entry name" value="proto_IX_ox"/>
    <property type="match status" value="1"/>
</dbReference>
<evidence type="ECO:0000313" key="14">
    <source>
        <dbReference type="EMBL" id="TDR43374.1"/>
    </source>
</evidence>
<dbReference type="SUPFAM" id="SSF51905">
    <property type="entry name" value="FAD/NAD(P)-binding domain"/>
    <property type="match status" value="1"/>
</dbReference>
<evidence type="ECO:0000256" key="3">
    <source>
        <dbReference type="ARBA" id="ARBA00004744"/>
    </source>
</evidence>
<dbReference type="InterPro" id="IPR050464">
    <property type="entry name" value="Zeta_carotene_desat/Oxidored"/>
</dbReference>
<comment type="pathway">
    <text evidence="3 11">Porphyrin-containing compound metabolism; protoheme biosynthesis.</text>
</comment>
<dbReference type="Proteomes" id="UP000294641">
    <property type="component" value="Unassembled WGS sequence"/>
</dbReference>
<organism evidence="13 15">
    <name type="scientific">Kurthia zopfii</name>
    <dbReference type="NCBI Taxonomy" id="1650"/>
    <lineage>
        <taxon>Bacteria</taxon>
        <taxon>Bacillati</taxon>
        <taxon>Bacillota</taxon>
        <taxon>Bacilli</taxon>
        <taxon>Bacillales</taxon>
        <taxon>Caryophanaceae</taxon>
        <taxon>Kurthia</taxon>
    </lineage>
</organism>
<name>A0A2U3AGY7_9BACL</name>
<dbReference type="GO" id="GO:0005737">
    <property type="term" value="C:cytoplasm"/>
    <property type="evidence" value="ECO:0007669"/>
    <property type="project" value="UniProtKB-SubCell"/>
</dbReference>
<keyword evidence="7 11" id="KW-0285">Flavoprotein</keyword>
<dbReference type="GO" id="GO:0006783">
    <property type="term" value="P:heme biosynthetic process"/>
    <property type="evidence" value="ECO:0007669"/>
    <property type="project" value="UniProtKB-UniRule"/>
</dbReference>
<reference evidence="13 15" key="1">
    <citation type="submission" date="2018-06" db="EMBL/GenBank/DDBJ databases">
        <authorList>
            <consortium name="Pathogen Informatics"/>
            <person name="Doyle S."/>
        </authorList>
    </citation>
    <scope>NUCLEOTIDE SEQUENCE [LARGE SCALE GENOMIC DNA]</scope>
    <source>
        <strain evidence="13 15">NCTC10597</strain>
    </source>
</reference>
<reference evidence="14 16" key="2">
    <citation type="submission" date="2019-03" db="EMBL/GenBank/DDBJ databases">
        <title>Genomic Encyclopedia of Type Strains, Phase IV (KMG-IV): sequencing the most valuable type-strain genomes for metagenomic binning, comparative biology and taxonomic classification.</title>
        <authorList>
            <person name="Goeker M."/>
        </authorList>
    </citation>
    <scope>NUCLEOTIDE SEQUENCE [LARGE SCALE GENOMIC DNA]</scope>
    <source>
        <strain evidence="14 16">DSM 20580</strain>
    </source>
</reference>
<evidence type="ECO:0000256" key="4">
    <source>
        <dbReference type="ARBA" id="ARBA00008310"/>
    </source>
</evidence>
<keyword evidence="10 11" id="KW-0350">Heme biosynthesis</keyword>
<dbReference type="Gene3D" id="3.50.50.60">
    <property type="entry name" value="FAD/NAD(P)-binding domain"/>
    <property type="match status" value="1"/>
</dbReference>
<dbReference type="Pfam" id="PF01593">
    <property type="entry name" value="Amino_oxidase"/>
    <property type="match status" value="1"/>
</dbReference>
<dbReference type="InterPro" id="IPR002937">
    <property type="entry name" value="Amino_oxidase"/>
</dbReference>
<dbReference type="SUPFAM" id="SSF54373">
    <property type="entry name" value="FAD-linked reductases, C-terminal domain"/>
    <property type="match status" value="1"/>
</dbReference>
<comment type="subcellular location">
    <subcellularLocation>
        <location evidence="11">Cytoplasm</location>
    </subcellularLocation>
</comment>
<dbReference type="AlphaFoldDB" id="A0A2U3AGY7"/>
<evidence type="ECO:0000259" key="12">
    <source>
        <dbReference type="Pfam" id="PF01593"/>
    </source>
</evidence>
<evidence type="ECO:0000256" key="6">
    <source>
        <dbReference type="ARBA" id="ARBA00019046"/>
    </source>
</evidence>
<accession>A0A2U3AGY7</accession>
<keyword evidence="16" id="KW-1185">Reference proteome</keyword>
<comment type="function">
    <text evidence="11">Involved in coproporphyrin-dependent heme b biosynthesis. Catalyzes the oxidation of coproporphyrinogen III to coproporphyrin III.</text>
</comment>
<dbReference type="EMBL" id="UGNP01000001">
    <property type="protein sequence ID" value="STX10627.1"/>
    <property type="molecule type" value="Genomic_DNA"/>
</dbReference>
<evidence type="ECO:0000256" key="8">
    <source>
        <dbReference type="ARBA" id="ARBA00022827"/>
    </source>
</evidence>
<evidence type="ECO:0000256" key="7">
    <source>
        <dbReference type="ARBA" id="ARBA00022630"/>
    </source>
</evidence>
<dbReference type="GO" id="GO:0004729">
    <property type="term" value="F:oxygen-dependent protoporphyrinogen oxidase activity"/>
    <property type="evidence" value="ECO:0007669"/>
    <property type="project" value="UniProtKB-UniRule"/>
</dbReference>
<dbReference type="InterPro" id="IPR004572">
    <property type="entry name" value="Protoporphyrinogen_oxidase"/>
</dbReference>
<evidence type="ECO:0000256" key="2">
    <source>
        <dbReference type="ARBA" id="ARBA00001974"/>
    </source>
</evidence>
<comment type="catalytic activity">
    <reaction evidence="1">
        <text>coproporphyrinogen III + 3 O2 = coproporphyrin III + 3 H2O2</text>
        <dbReference type="Rhea" id="RHEA:43436"/>
        <dbReference type="ChEBI" id="CHEBI:15379"/>
        <dbReference type="ChEBI" id="CHEBI:16240"/>
        <dbReference type="ChEBI" id="CHEBI:57309"/>
        <dbReference type="ChEBI" id="CHEBI:131725"/>
        <dbReference type="EC" id="1.3.3.15"/>
    </reaction>
    <physiologicalReaction direction="left-to-right" evidence="1">
        <dbReference type="Rhea" id="RHEA:43437"/>
    </physiologicalReaction>
</comment>
<evidence type="ECO:0000256" key="5">
    <source>
        <dbReference type="ARBA" id="ARBA00012402"/>
    </source>
</evidence>
<evidence type="ECO:0000313" key="15">
    <source>
        <dbReference type="Proteomes" id="UP000254330"/>
    </source>
</evidence>
<dbReference type="InterPro" id="IPR036188">
    <property type="entry name" value="FAD/NAD-bd_sf"/>
</dbReference>
<dbReference type="OrthoDB" id="9805195at2"/>
<evidence type="ECO:0000256" key="11">
    <source>
        <dbReference type="RuleBase" id="RU364052"/>
    </source>
</evidence>
<evidence type="ECO:0000313" key="16">
    <source>
        <dbReference type="Proteomes" id="UP000294641"/>
    </source>
</evidence>
<evidence type="ECO:0000256" key="9">
    <source>
        <dbReference type="ARBA" id="ARBA00023002"/>
    </source>
</evidence>
<dbReference type="EC" id="1.3.3.15" evidence="5 11"/>
<gene>
    <name evidence="13" type="primary">hemY_1</name>
    <name evidence="14" type="ORF">DFR61_10254</name>
    <name evidence="13" type="ORF">NCTC10597_02376</name>
</gene>
<evidence type="ECO:0000256" key="1">
    <source>
        <dbReference type="ARBA" id="ARBA00001755"/>
    </source>
</evidence>
<dbReference type="EMBL" id="SNZG01000002">
    <property type="protein sequence ID" value="TDR43374.1"/>
    <property type="molecule type" value="Genomic_DNA"/>
</dbReference>
<feature type="domain" description="Amine oxidase" evidence="12">
    <location>
        <begin position="15"/>
        <end position="461"/>
    </location>
</feature>
<comment type="similarity">
    <text evidence="4 11">Belongs to the protoporphyrinogen/coproporphyrinogen oxidase family. Coproporphyrinogen III oxidase subfamily.</text>
</comment>
<keyword evidence="11" id="KW-0963">Cytoplasm</keyword>
<sequence length="465" mass="51825">MTDNKRRVAIIGGGITGLAAAYHLQQQVERQGLQIEIVIIEASHRFGGYIQTVNENGYQIEKGPDSFTDHKGTIAQLASELGLAEQLVKSRDDRKYVAVNEDLYAVPKGVQFGIPTEITPFMTSDLVSWSGKARATLDFLLPQGKLEGDQSLGIWMRKRLGGEVVENIAEPLLSGIYNGDIDQLSLEAVLPFLPEYKTNSKGLMSSVRAYTRAPDFVNNYLQSFSFLGGLSTLVDALIQQLSDIKLKNGVRVSSIKKMDDQLMLSLNNQSSIKVDGVMIAASHKIAETFFLEKEIFEDLQSMPLNTVATISMIFDVNQISPDFKGTDFYISRNSDVSITSATFMSRKWEHITPKDKELIKVYIGRTGDEAIVELSDRDIEKVVLQDLHKLIGLKGMPEKVIISRHKKSMPQYIVGHTKSVENVKRKLHEHYPTIRLAGNSYDGISLPKCIAQAQISAEELLKEME</sequence>
<dbReference type="Proteomes" id="UP000254330">
    <property type="component" value="Unassembled WGS sequence"/>
</dbReference>
<dbReference type="PANTHER" id="PTHR42923">
    <property type="entry name" value="PROTOPORPHYRINOGEN OXIDASE"/>
    <property type="match status" value="1"/>
</dbReference>
<dbReference type="Gene3D" id="3.90.660.20">
    <property type="entry name" value="Protoporphyrinogen oxidase, mitochondrial, domain 2"/>
    <property type="match status" value="1"/>
</dbReference>
<keyword evidence="9 11" id="KW-0560">Oxidoreductase</keyword>
<dbReference type="Gene3D" id="1.10.3110.10">
    <property type="entry name" value="protoporphyrinogen ix oxidase, domain 3"/>
    <property type="match status" value="1"/>
</dbReference>
<keyword evidence="8 11" id="KW-0274">FAD</keyword>
<comment type="cofactor">
    <cofactor evidence="2 11">
        <name>FAD</name>
        <dbReference type="ChEBI" id="CHEBI:57692"/>
    </cofactor>
</comment>
<comment type="caution">
    <text evidence="13">The sequence shown here is derived from an EMBL/GenBank/DDBJ whole genome shotgun (WGS) entry which is preliminary data.</text>
</comment>
<evidence type="ECO:0000313" key="13">
    <source>
        <dbReference type="EMBL" id="STX10627.1"/>
    </source>
</evidence>
<evidence type="ECO:0000256" key="10">
    <source>
        <dbReference type="ARBA" id="ARBA00023133"/>
    </source>
</evidence>
<proteinExistence type="inferred from homology"/>